<name>A0A6A4HG86_9AGAR</name>
<accession>A0A6A4HG86</accession>
<reference evidence="1" key="1">
    <citation type="journal article" date="2019" name="Environ. Microbiol.">
        <title>Fungal ecological strategies reflected in gene transcription - a case study of two litter decomposers.</title>
        <authorList>
            <person name="Barbi F."/>
            <person name="Kohler A."/>
            <person name="Barry K."/>
            <person name="Baskaran P."/>
            <person name="Daum C."/>
            <person name="Fauchery L."/>
            <person name="Ihrmark K."/>
            <person name="Kuo A."/>
            <person name="LaButti K."/>
            <person name="Lipzen A."/>
            <person name="Morin E."/>
            <person name="Grigoriev I.V."/>
            <person name="Henrissat B."/>
            <person name="Lindahl B."/>
            <person name="Martin F."/>
        </authorList>
    </citation>
    <scope>NUCLEOTIDE SEQUENCE</scope>
    <source>
        <strain evidence="1">JB14</strain>
    </source>
</reference>
<proteinExistence type="predicted"/>
<feature type="non-terminal residue" evidence="1">
    <location>
        <position position="52"/>
    </location>
</feature>
<sequence>MVIADGTEIIDVNIIDWGGKYLSLIRDDVTWDDLMAWCHRRWAVPCLGEGFI</sequence>
<organism evidence="1 2">
    <name type="scientific">Gymnopus androsaceus JB14</name>
    <dbReference type="NCBI Taxonomy" id="1447944"/>
    <lineage>
        <taxon>Eukaryota</taxon>
        <taxon>Fungi</taxon>
        <taxon>Dikarya</taxon>
        <taxon>Basidiomycota</taxon>
        <taxon>Agaricomycotina</taxon>
        <taxon>Agaricomycetes</taxon>
        <taxon>Agaricomycetidae</taxon>
        <taxon>Agaricales</taxon>
        <taxon>Marasmiineae</taxon>
        <taxon>Omphalotaceae</taxon>
        <taxon>Gymnopus</taxon>
    </lineage>
</organism>
<protein>
    <submittedName>
        <fullName evidence="1">Uncharacterized protein</fullName>
    </submittedName>
</protein>
<evidence type="ECO:0000313" key="1">
    <source>
        <dbReference type="EMBL" id="KAE9397582.1"/>
    </source>
</evidence>
<keyword evidence="2" id="KW-1185">Reference proteome</keyword>
<dbReference type="Proteomes" id="UP000799118">
    <property type="component" value="Unassembled WGS sequence"/>
</dbReference>
<evidence type="ECO:0000313" key="2">
    <source>
        <dbReference type="Proteomes" id="UP000799118"/>
    </source>
</evidence>
<dbReference type="EMBL" id="ML769495">
    <property type="protein sequence ID" value="KAE9397582.1"/>
    <property type="molecule type" value="Genomic_DNA"/>
</dbReference>
<gene>
    <name evidence="1" type="ORF">BT96DRAFT_921417</name>
</gene>
<dbReference type="AlphaFoldDB" id="A0A6A4HG86"/>